<proteinExistence type="predicted"/>
<keyword evidence="2" id="KW-1185">Reference proteome</keyword>
<dbReference type="EMBL" id="OCPC01000001">
    <property type="protein sequence ID" value="SOE12362.1"/>
    <property type="molecule type" value="Genomic_DNA"/>
</dbReference>
<sequence>MAEILVNNEVWEPLTAQEKSLVTKTLRESGGIGPHDTIKASADAEKLDSQMIFESVSKRASTACQVACGTAAVGAAAACSLMAPHLAPACLEAAAAGYDQCMKYCDQEPH</sequence>
<dbReference type="AlphaFoldDB" id="A0A286HX53"/>
<dbReference type="RefSeq" id="WP_097105364.1">
    <property type="nucleotide sequence ID" value="NZ_OCPC01000001.1"/>
</dbReference>
<name>A0A286HX53_9HYPH</name>
<gene>
    <name evidence="1" type="ORF">SAMN05877838_0873</name>
</gene>
<dbReference type="Proteomes" id="UP000219465">
    <property type="component" value="Unassembled WGS sequence"/>
</dbReference>
<accession>A0A286HX53</accession>
<evidence type="ECO:0000313" key="1">
    <source>
        <dbReference type="EMBL" id="SOE12362.1"/>
    </source>
</evidence>
<organism evidence="1 2">
    <name type="scientific">Hoeflea halophila</name>
    <dbReference type="NCBI Taxonomy" id="714899"/>
    <lineage>
        <taxon>Bacteria</taxon>
        <taxon>Pseudomonadati</taxon>
        <taxon>Pseudomonadota</taxon>
        <taxon>Alphaproteobacteria</taxon>
        <taxon>Hyphomicrobiales</taxon>
        <taxon>Rhizobiaceae</taxon>
        <taxon>Hoeflea</taxon>
    </lineage>
</organism>
<evidence type="ECO:0000313" key="2">
    <source>
        <dbReference type="Proteomes" id="UP000219465"/>
    </source>
</evidence>
<reference evidence="2" key="1">
    <citation type="submission" date="2017-08" db="EMBL/GenBank/DDBJ databases">
        <authorList>
            <person name="Varghese N."/>
            <person name="Submissions S."/>
        </authorList>
    </citation>
    <scope>NUCLEOTIDE SEQUENCE [LARGE SCALE GENOMIC DNA]</scope>
    <source>
        <strain evidence="2">KCTC 23107</strain>
    </source>
</reference>
<protein>
    <submittedName>
        <fullName evidence="1">Uncharacterized protein</fullName>
    </submittedName>
</protein>